<proteinExistence type="inferred from homology"/>
<evidence type="ECO:0000313" key="2">
    <source>
        <dbReference type="EMBL" id="EQD35030.1"/>
    </source>
</evidence>
<organism evidence="2">
    <name type="scientific">mine drainage metagenome</name>
    <dbReference type="NCBI Taxonomy" id="410659"/>
    <lineage>
        <taxon>unclassified sequences</taxon>
        <taxon>metagenomes</taxon>
        <taxon>ecological metagenomes</taxon>
    </lineage>
</organism>
<dbReference type="InterPro" id="IPR036839">
    <property type="entry name" value="MptD_sf"/>
</dbReference>
<evidence type="ECO:0000259" key="1">
    <source>
        <dbReference type="Pfam" id="PF04038"/>
    </source>
</evidence>
<comment type="caution">
    <text evidence="2">The sequence shown here is derived from an EMBL/GenBank/DDBJ whole genome shotgun (WGS) entry which is preliminary data.</text>
</comment>
<dbReference type="Gene3D" id="3.30.1300.20">
    <property type="entry name" value="7,8-dihydroneopterin aldolase (MptD)"/>
    <property type="match status" value="1"/>
</dbReference>
<accession>T0ZYR0</accession>
<reference evidence="2" key="2">
    <citation type="journal article" date="2014" name="ISME J.">
        <title>Microbial stratification in low pH oxic and suboxic macroscopic growths along an acid mine drainage.</title>
        <authorList>
            <person name="Mendez-Garcia C."/>
            <person name="Mesa V."/>
            <person name="Sprenger R.R."/>
            <person name="Richter M."/>
            <person name="Diez M.S."/>
            <person name="Solano J."/>
            <person name="Bargiela R."/>
            <person name="Golyshina O.V."/>
            <person name="Manteca A."/>
            <person name="Ramos J.L."/>
            <person name="Gallego J.R."/>
            <person name="Llorente I."/>
            <person name="Martins Dos Santos V.A."/>
            <person name="Jensen O.N."/>
            <person name="Pelaez A.I."/>
            <person name="Sanchez J."/>
            <person name="Ferrer M."/>
        </authorList>
    </citation>
    <scope>NUCLEOTIDE SEQUENCE</scope>
</reference>
<name>T0ZYR0_9ZZZZ</name>
<dbReference type="GO" id="GO:0004150">
    <property type="term" value="F:dihydroneopterin aldolase activity"/>
    <property type="evidence" value="ECO:0007669"/>
    <property type="project" value="InterPro"/>
</dbReference>
<feature type="non-terminal residue" evidence="2">
    <location>
        <position position="139"/>
    </location>
</feature>
<dbReference type="SUPFAM" id="SSF143560">
    <property type="entry name" value="MK0786-like"/>
    <property type="match status" value="1"/>
</dbReference>
<dbReference type="AlphaFoldDB" id="T0ZYR0"/>
<dbReference type="InterPro" id="IPR007181">
    <property type="entry name" value="MtpD_C"/>
</dbReference>
<dbReference type="Pfam" id="PF04038">
    <property type="entry name" value="DHNA"/>
    <property type="match status" value="1"/>
</dbReference>
<gene>
    <name evidence="2" type="ORF">B1B_16976</name>
</gene>
<feature type="domain" description="Dihydroneopterin aldolase MtpD C-terminal" evidence="1">
    <location>
        <begin position="15"/>
        <end position="122"/>
    </location>
</feature>
<dbReference type="HAMAP" id="MF_02130">
    <property type="entry name" value="DHNA_arch"/>
    <property type="match status" value="1"/>
</dbReference>
<dbReference type="EMBL" id="AUZY01011330">
    <property type="protein sequence ID" value="EQD35030.1"/>
    <property type="molecule type" value="Genomic_DNA"/>
</dbReference>
<reference evidence="2" key="1">
    <citation type="submission" date="2013-08" db="EMBL/GenBank/DDBJ databases">
        <authorList>
            <person name="Mendez C."/>
            <person name="Richter M."/>
            <person name="Ferrer M."/>
            <person name="Sanchez J."/>
        </authorList>
    </citation>
    <scope>NUCLEOTIDE SEQUENCE</scope>
</reference>
<dbReference type="InterPro" id="IPR027508">
    <property type="entry name" value="DHN_aldolase_MptD"/>
</dbReference>
<protein>
    <submittedName>
        <fullName evidence="2">Protein containing DUF372</fullName>
    </submittedName>
</protein>
<sequence length="139" mass="15257">MPRGRPGTPRPARVTDREQACFEAGIKLGGLFHQFVGTPVSPRTARSLARAMEKAVSLQPYVTEVHVLLDPRRGPRSGTGRFGYRYLTGEMVRAEVSVQVRGAAVRARLSYREDLRYPLMEVLPGAPRRGAPSGGPTRS</sequence>